<name>A0A0V1EQF4_TRIPS</name>
<protein>
    <submittedName>
        <fullName evidence="1">Uncharacterized protein</fullName>
    </submittedName>
</protein>
<feature type="non-terminal residue" evidence="1">
    <location>
        <position position="74"/>
    </location>
</feature>
<dbReference type="EMBL" id="JYDR01000014">
    <property type="protein sequence ID" value="KRY75978.1"/>
    <property type="molecule type" value="Genomic_DNA"/>
</dbReference>
<evidence type="ECO:0000313" key="1">
    <source>
        <dbReference type="EMBL" id="KRY75978.1"/>
    </source>
</evidence>
<sequence length="74" mass="8802">LIKRLESNRPIREKQTLYPWLTFHFDGVRLVVAMRERCAANEQWRFQCDGGRRIEIKTALNTRIEDGREGPEDD</sequence>
<dbReference type="AlphaFoldDB" id="A0A0V1EQF4"/>
<accession>A0A0V1EQF4</accession>
<gene>
    <name evidence="1" type="ORF">T4A_14471</name>
</gene>
<feature type="non-terminal residue" evidence="1">
    <location>
        <position position="1"/>
    </location>
</feature>
<proteinExistence type="predicted"/>
<dbReference type="Proteomes" id="UP000054632">
    <property type="component" value="Unassembled WGS sequence"/>
</dbReference>
<organism evidence="1 2">
    <name type="scientific">Trichinella pseudospiralis</name>
    <name type="common">Parasitic roundworm</name>
    <dbReference type="NCBI Taxonomy" id="6337"/>
    <lineage>
        <taxon>Eukaryota</taxon>
        <taxon>Metazoa</taxon>
        <taxon>Ecdysozoa</taxon>
        <taxon>Nematoda</taxon>
        <taxon>Enoplea</taxon>
        <taxon>Dorylaimia</taxon>
        <taxon>Trichinellida</taxon>
        <taxon>Trichinellidae</taxon>
        <taxon>Trichinella</taxon>
    </lineage>
</organism>
<comment type="caution">
    <text evidence="1">The sequence shown here is derived from an EMBL/GenBank/DDBJ whole genome shotgun (WGS) entry which is preliminary data.</text>
</comment>
<evidence type="ECO:0000313" key="2">
    <source>
        <dbReference type="Proteomes" id="UP000054632"/>
    </source>
</evidence>
<reference evidence="1 2" key="1">
    <citation type="submission" date="2015-01" db="EMBL/GenBank/DDBJ databases">
        <title>Evolution of Trichinella species and genotypes.</title>
        <authorList>
            <person name="Korhonen P.K."/>
            <person name="Edoardo P."/>
            <person name="Giuseppe L.R."/>
            <person name="Gasser R.B."/>
        </authorList>
    </citation>
    <scope>NUCLEOTIDE SEQUENCE [LARGE SCALE GENOMIC DNA]</scope>
    <source>
        <strain evidence="1">ISS13</strain>
    </source>
</reference>